<dbReference type="SUPFAM" id="SSF51445">
    <property type="entry name" value="(Trans)glycosidases"/>
    <property type="match status" value="1"/>
</dbReference>
<dbReference type="PRINTS" id="PR00132">
    <property type="entry name" value="GLHYDRLASE2"/>
</dbReference>
<dbReference type="AlphaFoldDB" id="A0A4P6YHA6"/>
<dbReference type="SMART" id="SM01038">
    <property type="entry name" value="Bgal_small_N"/>
    <property type="match status" value="1"/>
</dbReference>
<dbReference type="InterPro" id="IPR011013">
    <property type="entry name" value="Gal_mutarotase_sf_dom"/>
</dbReference>
<evidence type="ECO:0000256" key="1">
    <source>
        <dbReference type="ARBA" id="ARBA00001412"/>
    </source>
</evidence>
<dbReference type="EC" id="3.2.1.23" evidence="5"/>
<dbReference type="SUPFAM" id="SSF74650">
    <property type="entry name" value="Galactose mutarotase-like"/>
    <property type="match status" value="1"/>
</dbReference>
<evidence type="ECO:0000313" key="13">
    <source>
        <dbReference type="Proteomes" id="UP000291124"/>
    </source>
</evidence>
<dbReference type="InterPro" id="IPR014718">
    <property type="entry name" value="GH-type_carb-bd"/>
</dbReference>
<feature type="domain" description="Beta galactosidase small chain/" evidence="11">
    <location>
        <begin position="776"/>
        <end position="1064"/>
    </location>
</feature>
<name>A0A4P6YHA6_9FLAO</name>
<dbReference type="Gene3D" id="3.20.20.80">
    <property type="entry name" value="Glycosidases"/>
    <property type="match status" value="1"/>
</dbReference>
<evidence type="ECO:0000256" key="2">
    <source>
        <dbReference type="ARBA" id="ARBA00001913"/>
    </source>
</evidence>
<comment type="similarity">
    <text evidence="3">Belongs to the glycosyl hydrolase 2 family.</text>
</comment>
<reference evidence="13" key="1">
    <citation type="submission" date="2019-03" db="EMBL/GenBank/DDBJ databases">
        <title>Flavobacterium sp.</title>
        <authorList>
            <person name="Kim H."/>
        </authorList>
    </citation>
    <scope>NUCLEOTIDE SEQUENCE [LARGE SCALE GENOMIC DNA]</scope>
    <source>
        <strain evidence="13">GS13</strain>
    </source>
</reference>
<dbReference type="InterPro" id="IPR017853">
    <property type="entry name" value="GH"/>
</dbReference>
<dbReference type="InterPro" id="IPR050347">
    <property type="entry name" value="Bact_Beta-galactosidase"/>
</dbReference>
<keyword evidence="7" id="KW-0106">Calcium</keyword>
<evidence type="ECO:0000256" key="6">
    <source>
        <dbReference type="ARBA" id="ARBA00022801"/>
    </source>
</evidence>
<evidence type="ECO:0000256" key="3">
    <source>
        <dbReference type="ARBA" id="ARBA00007401"/>
    </source>
</evidence>
<dbReference type="InterPro" id="IPR006102">
    <property type="entry name" value="Ig-like_GH2"/>
</dbReference>
<dbReference type="Pfam" id="PF16353">
    <property type="entry name" value="LacZ_4"/>
    <property type="match status" value="1"/>
</dbReference>
<dbReference type="InterPro" id="IPR006101">
    <property type="entry name" value="Glyco_hydro_2"/>
</dbReference>
<dbReference type="KEGG" id="fnk:E1750_16445"/>
<dbReference type="InterPro" id="IPR006103">
    <property type="entry name" value="Glyco_hydro_2_cat"/>
</dbReference>
<dbReference type="EMBL" id="CP037933">
    <property type="protein sequence ID" value="QBN20314.1"/>
    <property type="molecule type" value="Genomic_DNA"/>
</dbReference>
<proteinExistence type="inferred from homology"/>
<dbReference type="InterPro" id="IPR006104">
    <property type="entry name" value="Glyco_hydro_2_N"/>
</dbReference>
<evidence type="ECO:0000256" key="8">
    <source>
        <dbReference type="ARBA" id="ARBA00023295"/>
    </source>
</evidence>
<dbReference type="Pfam" id="PF02929">
    <property type="entry name" value="Bgal_small_N"/>
    <property type="match status" value="1"/>
</dbReference>
<comment type="subunit">
    <text evidence="4">Monomer.</text>
</comment>
<dbReference type="RefSeq" id="WP_133277814.1">
    <property type="nucleotide sequence ID" value="NZ_CP037933.1"/>
</dbReference>
<dbReference type="InterPro" id="IPR008979">
    <property type="entry name" value="Galactose-bd-like_sf"/>
</dbReference>
<keyword evidence="8" id="KW-0326">Glycosidase</keyword>
<dbReference type="SUPFAM" id="SSF49303">
    <property type="entry name" value="beta-Galactosidase/glucuronidase domain"/>
    <property type="match status" value="2"/>
</dbReference>
<dbReference type="Pfam" id="PF02837">
    <property type="entry name" value="Glyco_hydro_2_N"/>
    <property type="match status" value="1"/>
</dbReference>
<sequence>MKIHRLALLAICTTVFSIQAQVVEKPKYTAPKWENPEWENPEIFQINREKPTASFYSYENESDALKNDSWNNSPFYKSLNGSWDFYYADNVTTRPTDFYKDDFSVKGWNKIEVPSNWELKGYGIPFYTNIIYMFPANPPFIPHDMNNNGSYKRDFEVPENWTGKDIYLHFEGVSGAMYVWVNGVKVGYNEDSKTPSAFKITDVVKKGKNTVAVLVLRWHDGSYLEDQDFWRISGIERDVFIYAANKVTVRDFRVVSDLENNYRDGVFNLALQIENNGKTNANNTVSIQLLDGENTVFSDTKSLLAKIGANTLDFNTKLPNVKTWNAENPNLYTLLITLKDKKGTITESTAIKVGFRNVSIKNNQFLVNGKPVLIKGVNIHDHSETEGHVISEALTLKDLQIMKQNNINAIRCAHFPKNAHFYRLCDKYGFYVIDEANIEIHGMGATNQGLDGNKKKQAVHPNYLPQWKATHLDRTIKMFERDKNHPCIVTWSLGNEAGNGENFFATYKWLKEHDSTRPTQYEGATNYANTDIQAPMYWSIESMIKYVEKNQTRPLIQCEYAHSMGNSTGNLQDYWDVIEKYPTMQGGFIWDWVDQGILTKNEAGEKYWGYGGDFGGFNYQNDENFCSNGIIAPDRTAHPALYEVKKVYQYIKFRASNLKEGEIAIKNRYDFTNLNQFQFTWKLLENGIEIASGVFPTLDILTYETKLVKMDLPKIAYQNGEYHLNIYALNKNATDLMPLNHIVAYEQFQLPIEKIVVVKPVVNGSISVVQENAITLISNANFKIEFDNNKGTLSSLDYGNGNILLKGVEPNFWRATTDNDFGAKSQKTLAQWKQATKNQVLKDVKFLKNAKEIKIKSKNEIKDQITIQATFDLPAVEGKIIVSYTINALGEITVNNQLQNIKADLPHLPRFGNNLILKDAYQTVNWFGRGPHENYQDRKTSALVGQYKASVSDLYFAYIRPQENGYKTEVRWVTFTNNNGKGVRIERPELFSFSAHHQYNDDFDDGEKKIQRHSIDIKKRELVSVNIDYAQTGVGGDNSWSPSGLAHKEYRVNAGNLEYSYKIIPIK</sequence>
<keyword evidence="10" id="KW-0732">Signal</keyword>
<gene>
    <name evidence="12" type="ORF">E1750_16445</name>
</gene>
<dbReference type="Gene3D" id="2.60.40.10">
    <property type="entry name" value="Immunoglobulins"/>
    <property type="match status" value="2"/>
</dbReference>
<comment type="catalytic activity">
    <reaction evidence="1">
        <text>Hydrolysis of terminal non-reducing beta-D-galactose residues in beta-D-galactosides.</text>
        <dbReference type="EC" id="3.2.1.23"/>
    </reaction>
</comment>
<dbReference type="PANTHER" id="PTHR46323">
    <property type="entry name" value="BETA-GALACTOSIDASE"/>
    <property type="match status" value="1"/>
</dbReference>
<evidence type="ECO:0000256" key="10">
    <source>
        <dbReference type="SAM" id="SignalP"/>
    </source>
</evidence>
<dbReference type="Gene3D" id="2.70.98.10">
    <property type="match status" value="1"/>
</dbReference>
<dbReference type="FunFam" id="2.60.40.10:FF:000680">
    <property type="entry name" value="Beta-galactosidase"/>
    <property type="match status" value="1"/>
</dbReference>
<dbReference type="Pfam" id="PF02836">
    <property type="entry name" value="Glyco_hydro_2_C"/>
    <property type="match status" value="1"/>
</dbReference>
<dbReference type="GO" id="GO:0005990">
    <property type="term" value="P:lactose catabolic process"/>
    <property type="evidence" value="ECO:0007669"/>
    <property type="project" value="TreeGrafter"/>
</dbReference>
<feature type="chain" id="PRO_5020469221" description="beta-galactosidase" evidence="10">
    <location>
        <begin position="21"/>
        <end position="1067"/>
    </location>
</feature>
<dbReference type="InterPro" id="IPR013783">
    <property type="entry name" value="Ig-like_fold"/>
</dbReference>
<dbReference type="InterPro" id="IPR036156">
    <property type="entry name" value="Beta-gal/glucu_dom_sf"/>
</dbReference>
<dbReference type="InterPro" id="IPR032312">
    <property type="entry name" value="LacZ_4"/>
</dbReference>
<evidence type="ECO:0000313" key="12">
    <source>
        <dbReference type="EMBL" id="QBN20314.1"/>
    </source>
</evidence>
<organism evidence="12 13">
    <name type="scientific">Flavobacterium nackdongense</name>
    <dbReference type="NCBI Taxonomy" id="2547394"/>
    <lineage>
        <taxon>Bacteria</taxon>
        <taxon>Pseudomonadati</taxon>
        <taxon>Bacteroidota</taxon>
        <taxon>Flavobacteriia</taxon>
        <taxon>Flavobacteriales</taxon>
        <taxon>Flavobacteriaceae</taxon>
        <taxon>Flavobacterium</taxon>
    </lineage>
</organism>
<dbReference type="OrthoDB" id="9801077at2"/>
<keyword evidence="13" id="KW-1185">Reference proteome</keyword>
<dbReference type="InterPro" id="IPR004199">
    <property type="entry name" value="B-gal_small/dom_5"/>
</dbReference>
<evidence type="ECO:0000256" key="7">
    <source>
        <dbReference type="ARBA" id="ARBA00022837"/>
    </source>
</evidence>
<evidence type="ECO:0000256" key="5">
    <source>
        <dbReference type="ARBA" id="ARBA00012756"/>
    </source>
</evidence>
<evidence type="ECO:0000256" key="4">
    <source>
        <dbReference type="ARBA" id="ARBA00011245"/>
    </source>
</evidence>
<evidence type="ECO:0000259" key="11">
    <source>
        <dbReference type="SMART" id="SM01038"/>
    </source>
</evidence>
<feature type="signal peptide" evidence="10">
    <location>
        <begin position="1"/>
        <end position="20"/>
    </location>
</feature>
<comment type="cofactor">
    <cofactor evidence="2">
        <name>Ca(2+)</name>
        <dbReference type="ChEBI" id="CHEBI:29108"/>
    </cofactor>
</comment>
<dbReference type="Gene3D" id="2.60.120.260">
    <property type="entry name" value="Galactose-binding domain-like"/>
    <property type="match status" value="1"/>
</dbReference>
<dbReference type="GO" id="GO:0004565">
    <property type="term" value="F:beta-galactosidase activity"/>
    <property type="evidence" value="ECO:0007669"/>
    <property type="project" value="UniProtKB-EC"/>
</dbReference>
<dbReference type="PANTHER" id="PTHR46323:SF2">
    <property type="entry name" value="BETA-GALACTOSIDASE"/>
    <property type="match status" value="1"/>
</dbReference>
<accession>A0A4P6YHA6</accession>
<dbReference type="Pfam" id="PF00703">
    <property type="entry name" value="Glyco_hydro_2"/>
    <property type="match status" value="1"/>
</dbReference>
<protein>
    <recommendedName>
        <fullName evidence="5">beta-galactosidase</fullName>
        <ecNumber evidence="5">3.2.1.23</ecNumber>
    </recommendedName>
    <alternativeName>
        <fullName evidence="9">Lactase</fullName>
    </alternativeName>
</protein>
<dbReference type="GO" id="GO:0030246">
    <property type="term" value="F:carbohydrate binding"/>
    <property type="evidence" value="ECO:0007669"/>
    <property type="project" value="InterPro"/>
</dbReference>
<dbReference type="Proteomes" id="UP000291124">
    <property type="component" value="Chromosome"/>
</dbReference>
<dbReference type="SUPFAM" id="SSF49785">
    <property type="entry name" value="Galactose-binding domain-like"/>
    <property type="match status" value="1"/>
</dbReference>
<dbReference type="GO" id="GO:0009341">
    <property type="term" value="C:beta-galactosidase complex"/>
    <property type="evidence" value="ECO:0007669"/>
    <property type="project" value="InterPro"/>
</dbReference>
<keyword evidence="6" id="KW-0378">Hydrolase</keyword>
<evidence type="ECO:0000256" key="9">
    <source>
        <dbReference type="ARBA" id="ARBA00032230"/>
    </source>
</evidence>